<dbReference type="Pfam" id="PF03466">
    <property type="entry name" value="LysR_substrate"/>
    <property type="match status" value="1"/>
</dbReference>
<dbReference type="InterPro" id="IPR005119">
    <property type="entry name" value="LysR_subst-bd"/>
</dbReference>
<dbReference type="NCBIfam" id="NF002964">
    <property type="entry name" value="PRK03635.1"/>
    <property type="match status" value="1"/>
</dbReference>
<evidence type="ECO:0000313" key="6">
    <source>
        <dbReference type="EMBL" id="GAA4649807.1"/>
    </source>
</evidence>
<dbReference type="PROSITE" id="PS50931">
    <property type="entry name" value="HTH_LYSR"/>
    <property type="match status" value="1"/>
</dbReference>
<dbReference type="Proteomes" id="UP001500604">
    <property type="component" value="Unassembled WGS sequence"/>
</dbReference>
<dbReference type="InterPro" id="IPR000847">
    <property type="entry name" value="LysR_HTH_N"/>
</dbReference>
<name>A0ABP8V1U7_9GAMM</name>
<dbReference type="EMBL" id="BAABFL010000313">
    <property type="protein sequence ID" value="GAA4649807.1"/>
    <property type="molecule type" value="Genomic_DNA"/>
</dbReference>
<dbReference type="NCBIfam" id="TIGR03298">
    <property type="entry name" value="argP"/>
    <property type="match status" value="1"/>
</dbReference>
<gene>
    <name evidence="6" type="ORF">GCM10023116_20880</name>
</gene>
<evidence type="ECO:0000256" key="4">
    <source>
        <dbReference type="ARBA" id="ARBA00023163"/>
    </source>
</evidence>
<dbReference type="InterPro" id="IPR017685">
    <property type="entry name" value="ArgP"/>
</dbReference>
<dbReference type="PRINTS" id="PR00039">
    <property type="entry name" value="HTHLYSR"/>
</dbReference>
<reference evidence="7" key="1">
    <citation type="journal article" date="2019" name="Int. J. Syst. Evol. Microbiol.">
        <title>The Global Catalogue of Microorganisms (GCM) 10K type strain sequencing project: providing services to taxonomists for standard genome sequencing and annotation.</title>
        <authorList>
            <consortium name="The Broad Institute Genomics Platform"/>
            <consortium name="The Broad Institute Genome Sequencing Center for Infectious Disease"/>
            <person name="Wu L."/>
            <person name="Ma J."/>
        </authorList>
    </citation>
    <scope>NUCLEOTIDE SEQUENCE [LARGE SCALE GENOMIC DNA]</scope>
    <source>
        <strain evidence="7">JCM 17805</strain>
    </source>
</reference>
<dbReference type="SUPFAM" id="SSF46785">
    <property type="entry name" value="Winged helix' DNA-binding domain"/>
    <property type="match status" value="1"/>
</dbReference>
<dbReference type="InterPro" id="IPR036388">
    <property type="entry name" value="WH-like_DNA-bd_sf"/>
</dbReference>
<dbReference type="SUPFAM" id="SSF53850">
    <property type="entry name" value="Periplasmic binding protein-like II"/>
    <property type="match status" value="1"/>
</dbReference>
<keyword evidence="2" id="KW-0805">Transcription regulation</keyword>
<evidence type="ECO:0000256" key="1">
    <source>
        <dbReference type="ARBA" id="ARBA00009437"/>
    </source>
</evidence>
<dbReference type="InterPro" id="IPR036390">
    <property type="entry name" value="WH_DNA-bd_sf"/>
</dbReference>
<dbReference type="NCBIfam" id="NF009888">
    <property type="entry name" value="PRK13348.1"/>
    <property type="match status" value="1"/>
</dbReference>
<dbReference type="InterPro" id="IPR050176">
    <property type="entry name" value="LTTR"/>
</dbReference>
<dbReference type="PANTHER" id="PTHR30579:SF2">
    <property type="entry name" value="HTH-TYPE TRANSCRIPTIONAL REGULATOR ARGP"/>
    <property type="match status" value="1"/>
</dbReference>
<protein>
    <submittedName>
        <fullName evidence="6">LysR family transcriptional regulator ArgP</fullName>
    </submittedName>
</protein>
<keyword evidence="7" id="KW-1185">Reference proteome</keyword>
<sequence length="295" mass="32987">MDYKLVSALDAVISTGSFETAAQSLHITQSAVSQRIRELEKRLAQPLVLRSQPPVPTETGRKLLGLYRRVQLLEQDVLPELCHNADELPYPTLSLAANADSVASWLIPALADTLRTHPVSLDLVITDESRTLDLLRKGEVIGAISLDSHTLPGCRCDLLGRMDYRCVATPAFISRYFPEGITHEALRQAPAAVYDHHDTLHQTFFQQHFAFDDKAMPSHTARSSEAFIKLASEGLAYCLIPDIMIRQALETGILKDVTPGLTVNRHLYWHRWALETELLKIVSRDLVRYANEALA</sequence>
<dbReference type="PANTHER" id="PTHR30579">
    <property type="entry name" value="TRANSCRIPTIONAL REGULATOR"/>
    <property type="match status" value="1"/>
</dbReference>
<evidence type="ECO:0000256" key="3">
    <source>
        <dbReference type="ARBA" id="ARBA00023125"/>
    </source>
</evidence>
<evidence type="ECO:0000313" key="7">
    <source>
        <dbReference type="Proteomes" id="UP001500604"/>
    </source>
</evidence>
<dbReference type="Gene3D" id="1.10.10.10">
    <property type="entry name" value="Winged helix-like DNA-binding domain superfamily/Winged helix DNA-binding domain"/>
    <property type="match status" value="1"/>
</dbReference>
<organism evidence="6 7">
    <name type="scientific">Kistimonas scapharcae</name>
    <dbReference type="NCBI Taxonomy" id="1036133"/>
    <lineage>
        <taxon>Bacteria</taxon>
        <taxon>Pseudomonadati</taxon>
        <taxon>Pseudomonadota</taxon>
        <taxon>Gammaproteobacteria</taxon>
        <taxon>Oceanospirillales</taxon>
        <taxon>Endozoicomonadaceae</taxon>
        <taxon>Kistimonas</taxon>
    </lineage>
</organism>
<comment type="caution">
    <text evidence="6">The sequence shown here is derived from an EMBL/GenBank/DDBJ whole genome shotgun (WGS) entry which is preliminary data.</text>
</comment>
<feature type="domain" description="HTH lysR-type" evidence="5">
    <location>
        <begin position="1"/>
        <end position="57"/>
    </location>
</feature>
<evidence type="ECO:0000259" key="5">
    <source>
        <dbReference type="PROSITE" id="PS50931"/>
    </source>
</evidence>
<keyword evidence="3" id="KW-0238">DNA-binding</keyword>
<keyword evidence="4" id="KW-0804">Transcription</keyword>
<dbReference type="Pfam" id="PF00126">
    <property type="entry name" value="HTH_1"/>
    <property type="match status" value="1"/>
</dbReference>
<dbReference type="Gene3D" id="3.40.190.290">
    <property type="match status" value="1"/>
</dbReference>
<proteinExistence type="inferred from homology"/>
<evidence type="ECO:0000256" key="2">
    <source>
        <dbReference type="ARBA" id="ARBA00023015"/>
    </source>
</evidence>
<comment type="similarity">
    <text evidence="1">Belongs to the LysR transcriptional regulatory family.</text>
</comment>
<accession>A0ABP8V1U7</accession>
<dbReference type="RefSeq" id="WP_345195809.1">
    <property type="nucleotide sequence ID" value="NZ_BAABFL010000313.1"/>
</dbReference>